<reference evidence="8" key="1">
    <citation type="submission" date="2021-05" db="EMBL/GenBank/DDBJ databases">
        <authorList>
            <person name="Chen Y.-M."/>
            <person name="Zhang Y.-Z."/>
        </authorList>
    </citation>
    <scope>NUCLEOTIDE SEQUENCE</scope>
    <source>
        <strain evidence="8">R72-k141_249948</strain>
    </source>
</reference>
<keyword evidence="9" id="KW-1185">Reference proteome</keyword>
<accession>A0ABY3SV71</accession>
<evidence type="ECO:0000313" key="9">
    <source>
        <dbReference type="Proteomes" id="UP001059887"/>
    </source>
</evidence>
<comment type="subcellular location">
    <subcellularLocation>
        <location evidence="1">Virion</location>
    </subcellularLocation>
</comment>
<comment type="similarity">
    <text evidence="7">Belongs to the Leviviricetes maturation protein family.</text>
</comment>
<keyword evidence="3" id="KW-1161">Viral attachment to host cell</keyword>
<evidence type="ECO:0000256" key="7">
    <source>
        <dbReference type="ARBA" id="ARBA00035110"/>
    </source>
</evidence>
<evidence type="ECO:0000256" key="1">
    <source>
        <dbReference type="ARBA" id="ARBA00004328"/>
    </source>
</evidence>
<evidence type="ECO:0000256" key="4">
    <source>
        <dbReference type="ARBA" id="ARBA00022844"/>
    </source>
</evidence>
<dbReference type="Proteomes" id="UP001059887">
    <property type="component" value="Chromosome"/>
</dbReference>
<evidence type="ECO:0000256" key="2">
    <source>
        <dbReference type="ARBA" id="ARBA00022581"/>
    </source>
</evidence>
<dbReference type="InterPro" id="IPR005563">
    <property type="entry name" value="A_protein"/>
</dbReference>
<evidence type="ECO:0000256" key="3">
    <source>
        <dbReference type="ARBA" id="ARBA00022804"/>
    </source>
</evidence>
<proteinExistence type="inferred from homology"/>
<organism evidence="8 9">
    <name type="scientific">Leviviridae sp</name>
    <dbReference type="NCBI Taxonomy" id="2027243"/>
    <lineage>
        <taxon>Viruses</taxon>
        <taxon>Riboviria</taxon>
        <taxon>Orthornavirae</taxon>
        <taxon>Lenarviricota</taxon>
        <taxon>Leviviricetes</taxon>
        <taxon>Norzivirales</taxon>
        <taxon>Fiersviridae</taxon>
    </lineage>
</organism>
<dbReference type="EMBL" id="MZ679620">
    <property type="protein sequence ID" value="UJQ85305.1"/>
    <property type="molecule type" value="Genomic_RNA"/>
</dbReference>
<evidence type="ECO:0000256" key="6">
    <source>
        <dbReference type="ARBA" id="ARBA00023296"/>
    </source>
</evidence>
<dbReference type="Pfam" id="PF03863">
    <property type="entry name" value="Phage_mat-A"/>
    <property type="match status" value="1"/>
</dbReference>
<sequence>MSRTRIQESHDCGTRKVVFVGNVWQDGPIASTSERHVCVDVVGNPHGDNTLSIEHFDTSSFSRVNGVTTNPLYSGSIDRNVIPPEVYPIFHNSIATLSLKSDAVVATQMQARSNPGRPGVTPLTLIQDLRDIPRMLRDVGKLARSPRKLLTSREIANQNLAIRFGWLPLIKDLQDVMDLGDTILKRKAELRRLYSSKGLRRRLKLDRGGVQDAFTGNLTFGPHTVGFSCKRMTKGEKWGVCHWKPSVAPSQWPNERDLMNKAIQVSTGMTTAGLFNGAWDLLPWTFLIDWFTDAHDFVLAYNNTVPAQYVPGVIMTHITSECIVTSVPPAGYTGGSGTIVNETKSRTLAPFATVNAFLPNIGMDRLSILSSLFIQRFKR</sequence>
<evidence type="ECO:0000256" key="5">
    <source>
        <dbReference type="ARBA" id="ARBA00023104"/>
    </source>
</evidence>
<keyword evidence="4" id="KW-0946">Virion</keyword>
<keyword evidence="2" id="KW-0945">Host-virus interaction</keyword>
<keyword evidence="5" id="KW-1175">Viral attachment to host cell pilus</keyword>
<keyword evidence="6" id="KW-1160">Virus entry into host cell</keyword>
<protein>
    <submittedName>
        <fullName evidence="8">Maturation protein</fullName>
    </submittedName>
</protein>
<name>A0ABY3SV71_9VIRU</name>
<evidence type="ECO:0000313" key="8">
    <source>
        <dbReference type="EMBL" id="UJQ85305.1"/>
    </source>
</evidence>
<reference evidence="8" key="2">
    <citation type="journal article" date="2022" name="Nat. Microbiol.">
        <title>RNA viromes from terrestrial sites across China expand environmental viral diversity.</title>
        <authorList>
            <person name="Chiapello M."/>
            <person name="Rodriguez-Romero J."/>
            <person name="Ayllon M.A."/>
            <person name="Turina M."/>
        </authorList>
    </citation>
    <scope>NUCLEOTIDE SEQUENCE</scope>
    <source>
        <strain evidence="8">R72-k141_249948</strain>
    </source>
</reference>